<accession>A0AAV9J6K9</accession>
<gene>
    <name evidence="1" type="ORF">LTR36_009106</name>
</gene>
<dbReference type="AlphaFoldDB" id="A0AAV9J6K9"/>
<dbReference type="Proteomes" id="UP001324427">
    <property type="component" value="Unassembled WGS sequence"/>
</dbReference>
<keyword evidence="2" id="KW-1185">Reference proteome</keyword>
<evidence type="ECO:0000313" key="1">
    <source>
        <dbReference type="EMBL" id="KAK4540576.1"/>
    </source>
</evidence>
<comment type="caution">
    <text evidence="1">The sequence shown here is derived from an EMBL/GenBank/DDBJ whole genome shotgun (WGS) entry which is preliminary data.</text>
</comment>
<evidence type="ECO:0000313" key="2">
    <source>
        <dbReference type="Proteomes" id="UP001324427"/>
    </source>
</evidence>
<protein>
    <submittedName>
        <fullName evidence="1">Uncharacterized protein</fullName>
    </submittedName>
</protein>
<proteinExistence type="predicted"/>
<organism evidence="1 2">
    <name type="scientific">Oleoguttula mirabilis</name>
    <dbReference type="NCBI Taxonomy" id="1507867"/>
    <lineage>
        <taxon>Eukaryota</taxon>
        <taxon>Fungi</taxon>
        <taxon>Dikarya</taxon>
        <taxon>Ascomycota</taxon>
        <taxon>Pezizomycotina</taxon>
        <taxon>Dothideomycetes</taxon>
        <taxon>Dothideomycetidae</taxon>
        <taxon>Mycosphaerellales</taxon>
        <taxon>Teratosphaeriaceae</taxon>
        <taxon>Oleoguttula</taxon>
    </lineage>
</organism>
<sequence>MSSVGSKRGPRHITATQAFTAYTEGSMPVTTANLHRYTSSMATVAYAYYGPAEVGGIRSAARSIGFELPLQAEREILQRYQQPTSMQRFSQSNPDHTIRDVLPTEWRTLTEQYPLAADIEAETVAISERRRWQRVEVPCALACRGGSSGG</sequence>
<reference evidence="1 2" key="1">
    <citation type="submission" date="2021-11" db="EMBL/GenBank/DDBJ databases">
        <title>Black yeast isolated from Biological Soil Crust.</title>
        <authorList>
            <person name="Kurbessoian T."/>
        </authorList>
    </citation>
    <scope>NUCLEOTIDE SEQUENCE [LARGE SCALE GENOMIC DNA]</scope>
    <source>
        <strain evidence="1 2">CCFEE 5522</strain>
    </source>
</reference>
<name>A0AAV9J6K9_9PEZI</name>
<dbReference type="EMBL" id="JAVFHQ010000065">
    <property type="protein sequence ID" value="KAK4540576.1"/>
    <property type="molecule type" value="Genomic_DNA"/>
</dbReference>